<proteinExistence type="predicted"/>
<dbReference type="Proteomes" id="UP001412067">
    <property type="component" value="Unassembled WGS sequence"/>
</dbReference>
<comment type="caution">
    <text evidence="1">The sequence shown here is derived from an EMBL/GenBank/DDBJ whole genome shotgun (WGS) entry which is preliminary data.</text>
</comment>
<accession>A0ABR2LTP6</accession>
<dbReference type="EMBL" id="JBBWWR010000015">
    <property type="protein sequence ID" value="KAK8949793.1"/>
    <property type="molecule type" value="Genomic_DNA"/>
</dbReference>
<reference evidence="1 2" key="1">
    <citation type="journal article" date="2022" name="Nat. Plants">
        <title>Genomes of leafy and leafless Platanthera orchids illuminate the evolution of mycoheterotrophy.</title>
        <authorList>
            <person name="Li M.H."/>
            <person name="Liu K.W."/>
            <person name="Li Z."/>
            <person name="Lu H.C."/>
            <person name="Ye Q.L."/>
            <person name="Zhang D."/>
            <person name="Wang J.Y."/>
            <person name="Li Y.F."/>
            <person name="Zhong Z.M."/>
            <person name="Liu X."/>
            <person name="Yu X."/>
            <person name="Liu D.K."/>
            <person name="Tu X.D."/>
            <person name="Liu B."/>
            <person name="Hao Y."/>
            <person name="Liao X.Y."/>
            <person name="Jiang Y.T."/>
            <person name="Sun W.H."/>
            <person name="Chen J."/>
            <person name="Chen Y.Q."/>
            <person name="Ai Y."/>
            <person name="Zhai J.W."/>
            <person name="Wu S.S."/>
            <person name="Zhou Z."/>
            <person name="Hsiao Y.Y."/>
            <person name="Wu W.L."/>
            <person name="Chen Y.Y."/>
            <person name="Lin Y.F."/>
            <person name="Hsu J.L."/>
            <person name="Li C.Y."/>
            <person name="Wang Z.W."/>
            <person name="Zhao X."/>
            <person name="Zhong W.Y."/>
            <person name="Ma X.K."/>
            <person name="Ma L."/>
            <person name="Huang J."/>
            <person name="Chen G.Z."/>
            <person name="Huang M.Z."/>
            <person name="Huang L."/>
            <person name="Peng D.H."/>
            <person name="Luo Y.B."/>
            <person name="Zou S.Q."/>
            <person name="Chen S.P."/>
            <person name="Lan S."/>
            <person name="Tsai W.C."/>
            <person name="Van de Peer Y."/>
            <person name="Liu Z.J."/>
        </authorList>
    </citation>
    <scope>NUCLEOTIDE SEQUENCE [LARGE SCALE GENOMIC DNA]</scope>
    <source>
        <strain evidence="1">Lor288</strain>
    </source>
</reference>
<keyword evidence="2" id="KW-1185">Reference proteome</keyword>
<sequence>MGKEWLSGGGDEWRSMRMKRVRSMGLRVREKARWRRREFQEKEVEGMGREGWRRRRSA</sequence>
<gene>
    <name evidence="1" type="ORF">KSP40_PGU003050</name>
</gene>
<protein>
    <submittedName>
        <fullName evidence="1">Uncharacterized protein</fullName>
    </submittedName>
</protein>
<name>A0ABR2LTP6_9ASPA</name>
<organism evidence="1 2">
    <name type="scientific">Platanthera guangdongensis</name>
    <dbReference type="NCBI Taxonomy" id="2320717"/>
    <lineage>
        <taxon>Eukaryota</taxon>
        <taxon>Viridiplantae</taxon>
        <taxon>Streptophyta</taxon>
        <taxon>Embryophyta</taxon>
        <taxon>Tracheophyta</taxon>
        <taxon>Spermatophyta</taxon>
        <taxon>Magnoliopsida</taxon>
        <taxon>Liliopsida</taxon>
        <taxon>Asparagales</taxon>
        <taxon>Orchidaceae</taxon>
        <taxon>Orchidoideae</taxon>
        <taxon>Orchideae</taxon>
        <taxon>Orchidinae</taxon>
        <taxon>Platanthera</taxon>
    </lineage>
</organism>
<evidence type="ECO:0000313" key="2">
    <source>
        <dbReference type="Proteomes" id="UP001412067"/>
    </source>
</evidence>
<evidence type="ECO:0000313" key="1">
    <source>
        <dbReference type="EMBL" id="KAK8949793.1"/>
    </source>
</evidence>